<evidence type="ECO:0000256" key="1">
    <source>
        <dbReference type="ARBA" id="ARBA00009156"/>
    </source>
</evidence>
<dbReference type="InterPro" id="IPR043129">
    <property type="entry name" value="ATPase_NBD"/>
</dbReference>
<dbReference type="Gene3D" id="3.30.420.40">
    <property type="match status" value="2"/>
</dbReference>
<dbReference type="InterPro" id="IPR018485">
    <property type="entry name" value="FGGY_C"/>
</dbReference>
<dbReference type="EMBL" id="JBHTHU010000019">
    <property type="protein sequence ID" value="MFD0751398.1"/>
    <property type="molecule type" value="Genomic_DNA"/>
</dbReference>
<evidence type="ECO:0000256" key="3">
    <source>
        <dbReference type="ARBA" id="ARBA00022777"/>
    </source>
</evidence>
<dbReference type="PANTHER" id="PTHR43095">
    <property type="entry name" value="SUGAR KINASE"/>
    <property type="match status" value="1"/>
</dbReference>
<dbReference type="PIRSF" id="PIRSF000538">
    <property type="entry name" value="GlpK"/>
    <property type="match status" value="1"/>
</dbReference>
<dbReference type="Pfam" id="PF02782">
    <property type="entry name" value="FGGY_C"/>
    <property type="match status" value="1"/>
</dbReference>
<dbReference type="Proteomes" id="UP001596958">
    <property type="component" value="Unassembled WGS sequence"/>
</dbReference>
<dbReference type="RefSeq" id="WP_377101536.1">
    <property type="nucleotide sequence ID" value="NZ_JBHTHU010000019.1"/>
</dbReference>
<gene>
    <name evidence="6" type="ORF">ACFQZS_14705</name>
</gene>
<name>A0ABW2Z1N6_9SPHI</name>
<dbReference type="InterPro" id="IPR050406">
    <property type="entry name" value="FGGY_Carb_Kinase"/>
</dbReference>
<evidence type="ECO:0000259" key="4">
    <source>
        <dbReference type="Pfam" id="PF00370"/>
    </source>
</evidence>
<keyword evidence="2 6" id="KW-0808">Transferase</keyword>
<proteinExistence type="inferred from homology"/>
<evidence type="ECO:0000256" key="2">
    <source>
        <dbReference type="ARBA" id="ARBA00022679"/>
    </source>
</evidence>
<comment type="similarity">
    <text evidence="1">Belongs to the FGGY kinase family.</text>
</comment>
<dbReference type="InterPro" id="IPR000577">
    <property type="entry name" value="Carb_kinase_FGGY"/>
</dbReference>
<evidence type="ECO:0000313" key="6">
    <source>
        <dbReference type="EMBL" id="MFD0751398.1"/>
    </source>
</evidence>
<evidence type="ECO:0000313" key="7">
    <source>
        <dbReference type="Proteomes" id="UP001596958"/>
    </source>
</evidence>
<dbReference type="GO" id="GO:0004856">
    <property type="term" value="F:D-xylulokinase activity"/>
    <property type="evidence" value="ECO:0007669"/>
    <property type="project" value="UniProtKB-EC"/>
</dbReference>
<feature type="domain" description="Carbohydrate kinase FGGY N-terminal" evidence="4">
    <location>
        <begin position="3"/>
        <end position="245"/>
    </location>
</feature>
<organism evidence="6 7">
    <name type="scientific">Mucilaginibacter calamicampi</name>
    <dbReference type="NCBI Taxonomy" id="1302352"/>
    <lineage>
        <taxon>Bacteria</taxon>
        <taxon>Pseudomonadati</taxon>
        <taxon>Bacteroidota</taxon>
        <taxon>Sphingobacteriia</taxon>
        <taxon>Sphingobacteriales</taxon>
        <taxon>Sphingobacteriaceae</taxon>
        <taxon>Mucilaginibacter</taxon>
    </lineage>
</organism>
<dbReference type="SUPFAM" id="SSF53067">
    <property type="entry name" value="Actin-like ATPase domain"/>
    <property type="match status" value="2"/>
</dbReference>
<dbReference type="EC" id="2.7.1.17" evidence="6"/>
<reference evidence="7" key="1">
    <citation type="journal article" date="2019" name="Int. J. Syst. Evol. Microbiol.">
        <title>The Global Catalogue of Microorganisms (GCM) 10K type strain sequencing project: providing services to taxonomists for standard genome sequencing and annotation.</title>
        <authorList>
            <consortium name="The Broad Institute Genomics Platform"/>
            <consortium name="The Broad Institute Genome Sequencing Center for Infectious Disease"/>
            <person name="Wu L."/>
            <person name="Ma J."/>
        </authorList>
    </citation>
    <scope>NUCLEOTIDE SEQUENCE [LARGE SCALE GENOMIC DNA]</scope>
    <source>
        <strain evidence="7">CCUG 63418</strain>
    </source>
</reference>
<dbReference type="InterPro" id="IPR018484">
    <property type="entry name" value="FGGY_N"/>
</dbReference>
<accession>A0ABW2Z1N6</accession>
<evidence type="ECO:0000259" key="5">
    <source>
        <dbReference type="Pfam" id="PF02782"/>
    </source>
</evidence>
<protein>
    <submittedName>
        <fullName evidence="6">Xylulokinase</fullName>
        <ecNumber evidence="6">2.7.1.17</ecNumber>
    </submittedName>
</protein>
<comment type="caution">
    <text evidence="6">The sequence shown here is derived from an EMBL/GenBank/DDBJ whole genome shotgun (WGS) entry which is preliminary data.</text>
</comment>
<keyword evidence="3" id="KW-0418">Kinase</keyword>
<dbReference type="Pfam" id="PF00370">
    <property type="entry name" value="FGGY_N"/>
    <property type="match status" value="1"/>
</dbReference>
<sequence>MLLLGIDIGTSSVKVSVVDAATQKTIASAAYPDTESPITSLQLGWAEQSPEMWWQQAQQAIGLCNSTQKYDPKDISAIGIAYQMHGLVLVDKEQKLLRDSIIWCDSRAVELGDKAFDAIGHDVCLSHLLNSPGNFTASKLAWVKKNEPEIYAQIDKIMLPGDYIAMKLTGDITTSISALSEGVFFDFKNNSISKEIINYYGFEESFFPVVKPVFSDHGQVSAAIAAKLGLKAGIPVAYKAGDQPNNALSLNVLNAGEVAATAGTSGVIYGVSDDLTYDPQSRVNTFAHVNYSEEEKRTGVLLCINGTGSMYRWTKNLFGSAVSYQQMNEIANHAPIGCDGLRILPFGNGAERMLNNELVGVHFHHIDLNLHTQAHIFRAVQEGIACAFRYGVDIMRENGMSPTVIRAGKANLFLSDLFAQTFVNATGIPVELYKNDGSVGAALGAGIGAGIFNNPAEAFSNMHPVQLIEPTSKMFEPVYQEWKGLLAQQLNILQNKHPHTVN</sequence>
<dbReference type="CDD" id="cd07809">
    <property type="entry name" value="ASKHA_NBD_FGGY_BaXK-like"/>
    <property type="match status" value="1"/>
</dbReference>
<feature type="domain" description="Carbohydrate kinase FGGY C-terminal" evidence="5">
    <location>
        <begin position="259"/>
        <end position="447"/>
    </location>
</feature>
<dbReference type="PANTHER" id="PTHR43095:SF5">
    <property type="entry name" value="XYLULOSE KINASE"/>
    <property type="match status" value="1"/>
</dbReference>
<keyword evidence="7" id="KW-1185">Reference proteome</keyword>